<dbReference type="Proteomes" id="UP000644020">
    <property type="component" value="Unassembled WGS sequence"/>
</dbReference>
<dbReference type="Pfam" id="PF03724">
    <property type="entry name" value="META"/>
    <property type="match status" value="2"/>
</dbReference>
<keyword evidence="4" id="KW-1185">Reference proteome</keyword>
<keyword evidence="3" id="KW-0449">Lipoprotein</keyword>
<feature type="chain" id="PRO_5039289951" evidence="1">
    <location>
        <begin position="30"/>
        <end position="289"/>
    </location>
</feature>
<dbReference type="PANTHER" id="PTHR35535">
    <property type="entry name" value="HEAT SHOCK PROTEIN HSLJ"/>
    <property type="match status" value="1"/>
</dbReference>
<evidence type="ECO:0000259" key="2">
    <source>
        <dbReference type="Pfam" id="PF03724"/>
    </source>
</evidence>
<dbReference type="RefSeq" id="WP_189982512.1">
    <property type="nucleotide sequence ID" value="NZ_BMUL01000020.1"/>
</dbReference>
<proteinExistence type="predicted"/>
<feature type="domain" description="DUF306" evidence="2">
    <location>
        <begin position="43"/>
        <end position="153"/>
    </location>
</feature>
<reference evidence="3" key="2">
    <citation type="submission" date="2020-09" db="EMBL/GenBank/DDBJ databases">
        <authorList>
            <person name="Sun Q."/>
            <person name="Ohkuma M."/>
        </authorList>
    </citation>
    <scope>NUCLEOTIDE SEQUENCE</scope>
    <source>
        <strain evidence="3">JCM 4518</strain>
    </source>
</reference>
<keyword evidence="1" id="KW-0732">Signal</keyword>
<name>A0A918WBA5_9ACTN</name>
<organism evidence="3 4">
    <name type="scientific">Streptomyces termitum</name>
    <dbReference type="NCBI Taxonomy" id="67368"/>
    <lineage>
        <taxon>Bacteria</taxon>
        <taxon>Bacillati</taxon>
        <taxon>Actinomycetota</taxon>
        <taxon>Actinomycetes</taxon>
        <taxon>Kitasatosporales</taxon>
        <taxon>Streptomycetaceae</taxon>
        <taxon>Streptomyces</taxon>
    </lineage>
</organism>
<dbReference type="PROSITE" id="PS51257">
    <property type="entry name" value="PROKAR_LIPOPROTEIN"/>
    <property type="match status" value="1"/>
</dbReference>
<comment type="caution">
    <text evidence="3">The sequence shown here is derived from an EMBL/GenBank/DDBJ whole genome shotgun (WGS) entry which is preliminary data.</text>
</comment>
<accession>A0A918WBA5</accession>
<dbReference type="AlphaFoldDB" id="A0A918WBA5"/>
<dbReference type="InterPro" id="IPR038670">
    <property type="entry name" value="HslJ-like_sf"/>
</dbReference>
<feature type="signal peptide" evidence="1">
    <location>
        <begin position="1"/>
        <end position="29"/>
    </location>
</feature>
<dbReference type="InterPro" id="IPR005184">
    <property type="entry name" value="DUF306_Meta_HslJ"/>
</dbReference>
<dbReference type="InterPro" id="IPR053147">
    <property type="entry name" value="Hsp_HslJ-like"/>
</dbReference>
<evidence type="ECO:0000313" key="3">
    <source>
        <dbReference type="EMBL" id="GHB05969.1"/>
    </source>
</evidence>
<dbReference type="Gene3D" id="2.40.128.270">
    <property type="match status" value="2"/>
</dbReference>
<dbReference type="EMBL" id="BMUL01000020">
    <property type="protein sequence ID" value="GHB05969.1"/>
    <property type="molecule type" value="Genomic_DNA"/>
</dbReference>
<evidence type="ECO:0000256" key="1">
    <source>
        <dbReference type="SAM" id="SignalP"/>
    </source>
</evidence>
<sequence>MPKPRRTLEASALLAAPLVLLLAACGQGAGGGAGGAPDPDLPVTGTRWTVGAVTVDGTRSAAPEGTLVEFTADGRVRGSTGCNDFGAKAGLSGRRLTVGPVEVTEKGCPADRQRFEAAFLAALGGAPGGGLDGELKDGALTLASLDGAKRLELAAAPAVPPAPLRGTVWRIDGLVAKESVSSLPAGSGEKARFTVGADGRTTGNLGCNNFSAAAEVDERARTLVVEGPAATTRMMCASPQMGLETKLYALLDGRPLTYRIEGRVLTLTDASGEGLTARAEGAEQAGPRA</sequence>
<reference evidence="3" key="1">
    <citation type="journal article" date="2014" name="Int. J. Syst. Evol. Microbiol.">
        <title>Complete genome sequence of Corynebacterium casei LMG S-19264T (=DSM 44701T), isolated from a smear-ripened cheese.</title>
        <authorList>
            <consortium name="US DOE Joint Genome Institute (JGI-PGF)"/>
            <person name="Walter F."/>
            <person name="Albersmeier A."/>
            <person name="Kalinowski J."/>
            <person name="Ruckert C."/>
        </authorList>
    </citation>
    <scope>NUCLEOTIDE SEQUENCE</scope>
    <source>
        <strain evidence="3">JCM 4518</strain>
    </source>
</reference>
<protein>
    <submittedName>
        <fullName evidence="3">Lipoprotein</fullName>
    </submittedName>
</protein>
<evidence type="ECO:0000313" key="4">
    <source>
        <dbReference type="Proteomes" id="UP000644020"/>
    </source>
</evidence>
<gene>
    <name evidence="3" type="ORF">GCM10010305_56470</name>
</gene>
<dbReference type="PANTHER" id="PTHR35535:SF2">
    <property type="entry name" value="DUF306 DOMAIN-CONTAINING PROTEIN"/>
    <property type="match status" value="1"/>
</dbReference>
<feature type="domain" description="DUF306" evidence="2">
    <location>
        <begin position="162"/>
        <end position="275"/>
    </location>
</feature>